<dbReference type="InterPro" id="IPR006336">
    <property type="entry name" value="GCS2"/>
</dbReference>
<dbReference type="Gene3D" id="3.30.590.20">
    <property type="match status" value="1"/>
</dbReference>
<reference evidence="6 7" key="1">
    <citation type="journal article" date="2019" name="Emerg. Microbes Infect.">
        <title>Comprehensive subspecies identification of 175 nontuberculous mycobacteria species based on 7547 genomic profiles.</title>
        <authorList>
            <person name="Matsumoto Y."/>
            <person name="Kinjo T."/>
            <person name="Motooka D."/>
            <person name="Nabeya D."/>
            <person name="Jung N."/>
            <person name="Uechi K."/>
            <person name="Horii T."/>
            <person name="Iida T."/>
            <person name="Fujita J."/>
            <person name="Nakamura S."/>
        </authorList>
    </citation>
    <scope>NUCLEOTIDE SEQUENCE [LARGE SCALE GENOMIC DNA]</scope>
    <source>
        <strain evidence="6 7">JCM 13574</strain>
    </source>
</reference>
<evidence type="ECO:0000256" key="4">
    <source>
        <dbReference type="ARBA" id="ARBA00048819"/>
    </source>
</evidence>
<accession>A0A7I7XM11</accession>
<keyword evidence="7" id="KW-1185">Reference proteome</keyword>
<dbReference type="EC" id="6.3.2.2" evidence="5"/>
<name>A0A7I7XM11_9MYCO</name>
<proteinExistence type="inferred from homology"/>
<keyword evidence="3 5" id="KW-0067">ATP-binding</keyword>
<dbReference type="Pfam" id="PF04107">
    <property type="entry name" value="GCS2"/>
    <property type="match status" value="1"/>
</dbReference>
<dbReference type="RefSeq" id="WP_163744389.1">
    <property type="nucleotide sequence ID" value="NZ_AP022610.1"/>
</dbReference>
<dbReference type="EMBL" id="AP022610">
    <property type="protein sequence ID" value="BBZ30269.1"/>
    <property type="molecule type" value="Genomic_DNA"/>
</dbReference>
<dbReference type="PANTHER" id="PTHR36510:SF1">
    <property type="entry name" value="GLUTAMATE--CYSTEINE LIGASE 2-RELATED"/>
    <property type="match status" value="1"/>
</dbReference>
<keyword evidence="1 5" id="KW-0436">Ligase</keyword>
<dbReference type="GO" id="GO:0004357">
    <property type="term" value="F:glutamate-cysteine ligase activity"/>
    <property type="evidence" value="ECO:0007669"/>
    <property type="project" value="UniProtKB-EC"/>
</dbReference>
<dbReference type="PANTHER" id="PTHR36510">
    <property type="entry name" value="GLUTAMATE--CYSTEINE LIGASE 2-RELATED"/>
    <property type="match status" value="1"/>
</dbReference>
<gene>
    <name evidence="6" type="ORF">MMAD_45640</name>
</gene>
<dbReference type="HAMAP" id="MF_01609">
    <property type="entry name" value="Glu_cys_ligase_2"/>
    <property type="match status" value="1"/>
</dbReference>
<dbReference type="AlphaFoldDB" id="A0A7I7XM11"/>
<evidence type="ECO:0000313" key="7">
    <source>
        <dbReference type="Proteomes" id="UP000466517"/>
    </source>
</evidence>
<evidence type="ECO:0000313" key="6">
    <source>
        <dbReference type="EMBL" id="BBZ30269.1"/>
    </source>
</evidence>
<dbReference type="Proteomes" id="UP000466517">
    <property type="component" value="Chromosome"/>
</dbReference>
<evidence type="ECO:0000256" key="1">
    <source>
        <dbReference type="ARBA" id="ARBA00022598"/>
    </source>
</evidence>
<comment type="catalytic activity">
    <reaction evidence="4 5">
        <text>L-cysteine + L-glutamate + ATP = gamma-L-glutamyl-L-cysteine + ADP + phosphate + H(+)</text>
        <dbReference type="Rhea" id="RHEA:13285"/>
        <dbReference type="ChEBI" id="CHEBI:15378"/>
        <dbReference type="ChEBI" id="CHEBI:29985"/>
        <dbReference type="ChEBI" id="CHEBI:30616"/>
        <dbReference type="ChEBI" id="CHEBI:35235"/>
        <dbReference type="ChEBI" id="CHEBI:43474"/>
        <dbReference type="ChEBI" id="CHEBI:58173"/>
        <dbReference type="ChEBI" id="CHEBI:456216"/>
        <dbReference type="EC" id="6.3.2.2"/>
    </reaction>
</comment>
<evidence type="ECO:0000256" key="3">
    <source>
        <dbReference type="ARBA" id="ARBA00022840"/>
    </source>
</evidence>
<sequence length="371" mass="40252">MGRIDTPDLPTFGVEEEFLLVDPATGEPVPLNAEVAAQAADRDVELQLELTSCQVETTSEVASSRADVHRDLSRLRRVAAEAATAAGARLLAVGLPPVLPHHFPVTDKPRYRNIAERFGMIAHEQGISGCHVHVAVDDREMAVAVSNRLRPWLPLLLAITANSAIYRNADTGHASWRSVLWARWPTAGPPPHFATAAEYDAAVAMLLQTETMLDDGMVYWDVRPSANYPTVEVRVADVPATVAETVLFATLVRALVMTVVEDEHRGVPVPTPPPHALRAAYWRAARDGVQGHLIDLADTQSLLPAPVVLDRFVERLGPALTRSGDDDYARSEVTRILTEGNGAARQRQAWHDRREVGDVVAAAAAATVEGL</sequence>
<protein>
    <recommendedName>
        <fullName evidence="5">Putative glutamate--cysteine ligase 2</fullName>
        <ecNumber evidence="5">6.3.2.2</ecNumber>
    </recommendedName>
    <alternativeName>
        <fullName evidence="5">Gamma-glutamylcysteine synthetase 2</fullName>
        <shortName evidence="5">GCS 2</shortName>
        <shortName evidence="5">Gamma-GCS 2</shortName>
    </alternativeName>
</protein>
<dbReference type="NCBIfam" id="NF010041">
    <property type="entry name" value="PRK13517.1-1"/>
    <property type="match status" value="1"/>
</dbReference>
<organism evidence="6 7">
    <name type="scientific">Mycolicibacterium madagascariense</name>
    <dbReference type="NCBI Taxonomy" id="212765"/>
    <lineage>
        <taxon>Bacteria</taxon>
        <taxon>Bacillati</taxon>
        <taxon>Actinomycetota</taxon>
        <taxon>Actinomycetes</taxon>
        <taxon>Mycobacteriales</taxon>
        <taxon>Mycobacteriaceae</taxon>
        <taxon>Mycolicibacterium</taxon>
    </lineage>
</organism>
<dbReference type="NCBIfam" id="TIGR02050">
    <property type="entry name" value="gshA_cyan_rel"/>
    <property type="match status" value="1"/>
</dbReference>
<dbReference type="InterPro" id="IPR011793">
    <property type="entry name" value="YbdK"/>
</dbReference>
<comment type="similarity">
    <text evidence="5">Belongs to the glutamate--cysteine ligase type 2 family. YbdK subfamily.</text>
</comment>
<dbReference type="InterPro" id="IPR050141">
    <property type="entry name" value="GCL_type2/YbdK_subfam"/>
</dbReference>
<dbReference type="GO" id="GO:0042398">
    <property type="term" value="P:modified amino acid biosynthetic process"/>
    <property type="evidence" value="ECO:0007669"/>
    <property type="project" value="InterPro"/>
</dbReference>
<dbReference type="GO" id="GO:0005524">
    <property type="term" value="F:ATP binding"/>
    <property type="evidence" value="ECO:0007669"/>
    <property type="project" value="UniProtKB-KW"/>
</dbReference>
<evidence type="ECO:0000256" key="5">
    <source>
        <dbReference type="HAMAP-Rule" id="MF_01609"/>
    </source>
</evidence>
<dbReference type="SUPFAM" id="SSF55931">
    <property type="entry name" value="Glutamine synthetase/guanido kinase"/>
    <property type="match status" value="1"/>
</dbReference>
<dbReference type="InterPro" id="IPR014746">
    <property type="entry name" value="Gln_synth/guanido_kin_cat_dom"/>
</dbReference>
<comment type="function">
    <text evidence="5">ATP-dependent carboxylate-amine ligase which exhibits weak glutamate--cysteine ligase activity.</text>
</comment>
<keyword evidence="2 5" id="KW-0547">Nucleotide-binding</keyword>
<evidence type="ECO:0000256" key="2">
    <source>
        <dbReference type="ARBA" id="ARBA00022741"/>
    </source>
</evidence>
<dbReference type="KEGG" id="mmag:MMAD_45640"/>